<feature type="domain" description="Plastocyanin-like" evidence="10">
    <location>
        <begin position="276"/>
        <end position="439"/>
    </location>
</feature>
<evidence type="ECO:0000256" key="9">
    <source>
        <dbReference type="SAM" id="SignalP"/>
    </source>
</evidence>
<dbReference type="PANTHER" id="PTHR11709:SF414">
    <property type="entry name" value="ADR239WP"/>
    <property type="match status" value="1"/>
</dbReference>
<dbReference type="Pfam" id="PF07732">
    <property type="entry name" value="Cu-oxidase_3"/>
    <property type="match status" value="1"/>
</dbReference>
<dbReference type="InterPro" id="IPR011706">
    <property type="entry name" value="Cu-oxidase_C"/>
</dbReference>
<evidence type="ECO:0000256" key="4">
    <source>
        <dbReference type="ARBA" id="ARBA00023008"/>
    </source>
</evidence>
<dbReference type="STRING" id="105984.A0A427XXE8"/>
<evidence type="ECO:0000256" key="5">
    <source>
        <dbReference type="ARBA" id="ARBA00023157"/>
    </source>
</evidence>
<evidence type="ECO:0000256" key="6">
    <source>
        <dbReference type="ARBA" id="ARBA00023180"/>
    </source>
</evidence>
<keyword evidence="14" id="KW-1185">Reference proteome</keyword>
<sequence>MRFTTAVLWAVLAVSALGQDPGNSTIATSADTAVATTDNVVSTPTTGASPSTDVIPTDVPTSTDTGAGNGTVTGAPNATVTEAPATTTAPPRPPTYVQSSIWSYPQPPIPHTTNSAPASVFTASGGGVIANFHRPQTRHYNFNIGFSAGKPSGFLRRMTTINNQFPGPLIEANQGDTIVVNVKNNLDYPQGIHWHGITQNGTNWADGVPGISQCPIPAGGSFTYRFTLDSEWGTFWYHSHYGNTLADGVWGALIIHSKNDPLKKGFLLGGDFTDERIMYVNDFYHDQTDLIIPRMHAWGLGYRGANIPQMPDAILINGLGQENCSKAQPGVSCTQNSPAVIKGKIGTRIRFRVINPGSLTQIRISIDNHVLKVVEVDDTPIQPLFIHEIGIDPGQRYSFIVNLNQGGLFSSFWIRASVSAACVFRGKEMVGKAILRYTDWFGIAWSNAQPTTSAWPDLDDPLTAPCKDLDNLYTVAPLQAEAAPTNPYMTSRLDSSLGIFFDYEGHPFNGLGFNPYNTANDSQVSFTNYINNPLLRQIENGLTLNASRVASHTFPDYGVVDIIVNQRDIGLAHPFHLHGRKFYIVARGDGQITPDTVASANWNLGNPLRRDTLTIPSNSYAILRLITDTPGVWPIHCHIGWHLSEGKLAAMVVRPDAIKGFSQPAAWQGLCAGTDINEVAPGRRDYTPPQGRSARDREATLEEREANVLHIKGDLPTPVARAQVTAPPQRRADGAADTPYFSMDRTTFVLINSGITVTGTATEAPSAAANAVGIAASAPTGSDAADSYATLTNRPAGAVWSGLGAVATTVQASAGPNPSAAAGAQYGSVTGSLNPAANLVTAQTANAAPVDSILLNTASGPVASAPTAVESTPAVVNASVPTSVTVAKEFPPAVTTAAKNKHHEG</sequence>
<keyword evidence="5" id="KW-1015">Disulfide bond</keyword>
<dbReference type="CDD" id="cd13857">
    <property type="entry name" value="CuRO_1_Diphenol_Ox"/>
    <property type="match status" value="1"/>
</dbReference>
<evidence type="ECO:0000259" key="11">
    <source>
        <dbReference type="Pfam" id="PF07731"/>
    </source>
</evidence>
<comment type="similarity">
    <text evidence="2">Belongs to the multicopper oxidase family.</text>
</comment>
<dbReference type="SUPFAM" id="SSF49503">
    <property type="entry name" value="Cupredoxins"/>
    <property type="match status" value="3"/>
</dbReference>
<evidence type="ECO:0000256" key="1">
    <source>
        <dbReference type="ARBA" id="ARBA00004191"/>
    </source>
</evidence>
<dbReference type="GeneID" id="39591740"/>
<dbReference type="FunFam" id="2.60.40.420:FF:000045">
    <property type="entry name" value="Laccase 2"/>
    <property type="match status" value="1"/>
</dbReference>
<dbReference type="Pfam" id="PF07731">
    <property type="entry name" value="Cu-oxidase_2"/>
    <property type="match status" value="1"/>
</dbReference>
<dbReference type="PANTHER" id="PTHR11709">
    <property type="entry name" value="MULTI-COPPER OXIDASE"/>
    <property type="match status" value="1"/>
</dbReference>
<dbReference type="InterPro" id="IPR011707">
    <property type="entry name" value="Cu-oxidase-like_N"/>
</dbReference>
<reference evidence="13 14" key="1">
    <citation type="submission" date="2018-11" db="EMBL/GenBank/DDBJ databases">
        <title>Genome sequence of Apiotrichum porosum DSM 27194.</title>
        <authorList>
            <person name="Aliyu H."/>
            <person name="Gorte O."/>
            <person name="Ochsenreither K."/>
        </authorList>
    </citation>
    <scope>NUCLEOTIDE SEQUENCE [LARGE SCALE GENOMIC DNA]</scope>
    <source>
        <strain evidence="13 14">DSM 27194</strain>
    </source>
</reference>
<evidence type="ECO:0000313" key="13">
    <source>
        <dbReference type="EMBL" id="RSH83510.1"/>
    </source>
</evidence>
<feature type="compositionally biased region" description="Low complexity" evidence="8">
    <location>
        <begin position="75"/>
        <end position="89"/>
    </location>
</feature>
<keyword evidence="3" id="KW-0134">Cell wall</keyword>
<protein>
    <submittedName>
        <fullName evidence="13">Laccase, multicopper oxidase, benzenediol:oxygen oxidorectuctase</fullName>
    </submittedName>
</protein>
<feature type="compositionally biased region" description="Polar residues" evidence="8">
    <location>
        <begin position="44"/>
        <end position="74"/>
    </location>
</feature>
<dbReference type="RefSeq" id="XP_028477462.1">
    <property type="nucleotide sequence ID" value="XM_028622570.1"/>
</dbReference>
<keyword evidence="3" id="KW-0964">Secreted</keyword>
<dbReference type="InterPro" id="IPR008972">
    <property type="entry name" value="Cupredoxin"/>
</dbReference>
<proteinExistence type="inferred from homology"/>
<dbReference type="OrthoDB" id="2121828at2759"/>
<feature type="region of interest" description="Disordered" evidence="8">
    <location>
        <begin position="41"/>
        <end position="93"/>
    </location>
</feature>
<comment type="function">
    <text evidence="7">Laccase that catalyzes the oxidation of certain aromatic compounds, including L-dopa, to quinones, which then polymerize to melanin. Able to oxidize a wide variety of aromatic diphenol and diamino groups in the ortho, meta, and para positions but not monophenolic groups such as in phenol, tyramine, or tyrosine. Plays an important role in virulence. Plays a role in dissemination to extrapulmonary sites but is not involved in pulmonary growth or in elicitation of cellular immune responses in the lung.</text>
</comment>
<feature type="domain" description="Plastocyanin-like" evidence="11">
    <location>
        <begin position="540"/>
        <end position="656"/>
    </location>
</feature>
<keyword evidence="9" id="KW-0732">Signal</keyword>
<dbReference type="InterPro" id="IPR001117">
    <property type="entry name" value="Cu-oxidase_2nd"/>
</dbReference>
<evidence type="ECO:0000256" key="7">
    <source>
        <dbReference type="ARBA" id="ARBA00055106"/>
    </source>
</evidence>
<dbReference type="GO" id="GO:0005507">
    <property type="term" value="F:copper ion binding"/>
    <property type="evidence" value="ECO:0007669"/>
    <property type="project" value="InterPro"/>
</dbReference>
<dbReference type="Pfam" id="PF00394">
    <property type="entry name" value="Cu-oxidase"/>
    <property type="match status" value="1"/>
</dbReference>
<keyword evidence="6" id="KW-0325">Glycoprotein</keyword>
<keyword evidence="4" id="KW-0186">Copper</keyword>
<gene>
    <name evidence="13" type="primary">LCC2_5</name>
    <name evidence="13" type="ORF">EHS24_007197</name>
</gene>
<dbReference type="Proteomes" id="UP000279236">
    <property type="component" value="Unassembled WGS sequence"/>
</dbReference>
<feature type="chain" id="PRO_5019464893" evidence="9">
    <location>
        <begin position="19"/>
        <end position="905"/>
    </location>
</feature>
<evidence type="ECO:0000259" key="10">
    <source>
        <dbReference type="Pfam" id="PF00394"/>
    </source>
</evidence>
<comment type="subcellular location">
    <subcellularLocation>
        <location evidence="1">Secreted</location>
        <location evidence="1">Cell wall</location>
    </subcellularLocation>
</comment>
<evidence type="ECO:0000256" key="2">
    <source>
        <dbReference type="ARBA" id="ARBA00010609"/>
    </source>
</evidence>
<dbReference type="AlphaFoldDB" id="A0A427XXE8"/>
<accession>A0A427XXE8</accession>
<dbReference type="Gene3D" id="2.60.40.420">
    <property type="entry name" value="Cupredoxins - blue copper proteins"/>
    <property type="match status" value="3"/>
</dbReference>
<dbReference type="InterPro" id="IPR045087">
    <property type="entry name" value="Cu-oxidase_fam"/>
</dbReference>
<feature type="signal peptide" evidence="9">
    <location>
        <begin position="1"/>
        <end position="18"/>
    </location>
</feature>
<evidence type="ECO:0000256" key="3">
    <source>
        <dbReference type="ARBA" id="ARBA00022512"/>
    </source>
</evidence>
<feature type="domain" description="Plastocyanin-like" evidence="12">
    <location>
        <begin position="153"/>
        <end position="259"/>
    </location>
</feature>
<evidence type="ECO:0000259" key="12">
    <source>
        <dbReference type="Pfam" id="PF07732"/>
    </source>
</evidence>
<name>A0A427XXE8_9TREE</name>
<dbReference type="GO" id="GO:0016491">
    <property type="term" value="F:oxidoreductase activity"/>
    <property type="evidence" value="ECO:0007669"/>
    <property type="project" value="InterPro"/>
</dbReference>
<evidence type="ECO:0000313" key="14">
    <source>
        <dbReference type="Proteomes" id="UP000279236"/>
    </source>
</evidence>
<dbReference type="EMBL" id="RSCE01000004">
    <property type="protein sequence ID" value="RSH83510.1"/>
    <property type="molecule type" value="Genomic_DNA"/>
</dbReference>
<organism evidence="13 14">
    <name type="scientific">Apiotrichum porosum</name>
    <dbReference type="NCBI Taxonomy" id="105984"/>
    <lineage>
        <taxon>Eukaryota</taxon>
        <taxon>Fungi</taxon>
        <taxon>Dikarya</taxon>
        <taxon>Basidiomycota</taxon>
        <taxon>Agaricomycotina</taxon>
        <taxon>Tremellomycetes</taxon>
        <taxon>Trichosporonales</taxon>
        <taxon>Trichosporonaceae</taxon>
        <taxon>Apiotrichum</taxon>
    </lineage>
</organism>
<evidence type="ECO:0000256" key="8">
    <source>
        <dbReference type="SAM" id="MobiDB-lite"/>
    </source>
</evidence>
<comment type="caution">
    <text evidence="13">The sequence shown here is derived from an EMBL/GenBank/DDBJ whole genome shotgun (WGS) entry which is preliminary data.</text>
</comment>